<gene>
    <name evidence="10 12" type="ORF">BDZ99DRAFT_570438</name>
</gene>
<organism evidence="10">
    <name type="scientific">Mytilinidion resinicola</name>
    <dbReference type="NCBI Taxonomy" id="574789"/>
    <lineage>
        <taxon>Eukaryota</taxon>
        <taxon>Fungi</taxon>
        <taxon>Dikarya</taxon>
        <taxon>Ascomycota</taxon>
        <taxon>Pezizomycotina</taxon>
        <taxon>Dothideomycetes</taxon>
        <taxon>Pleosporomycetidae</taxon>
        <taxon>Mytilinidiales</taxon>
        <taxon>Mytilinidiaceae</taxon>
        <taxon>Mytilinidion</taxon>
    </lineage>
</organism>
<comment type="subunit">
    <text evidence="8">Heterohexamer.</text>
</comment>
<keyword evidence="4 8" id="KW-0653">Protein transport</keyword>
<dbReference type="Pfam" id="PF02953">
    <property type="entry name" value="zf-Tim10_DDP"/>
    <property type="match status" value="1"/>
</dbReference>
<evidence type="ECO:0000256" key="4">
    <source>
        <dbReference type="ARBA" id="ARBA00022927"/>
    </source>
</evidence>
<dbReference type="Gene3D" id="1.10.287.810">
    <property type="entry name" value="Mitochondrial import inner membrane translocase subunit tim13 like domains"/>
    <property type="match status" value="1"/>
</dbReference>
<evidence type="ECO:0000256" key="1">
    <source>
        <dbReference type="ARBA" id="ARBA00004137"/>
    </source>
</evidence>
<dbReference type="InterPro" id="IPR004217">
    <property type="entry name" value="Tim10-like"/>
</dbReference>
<dbReference type="OrthoDB" id="344165at2759"/>
<dbReference type="InterPro" id="IPR035427">
    <property type="entry name" value="Tim10-like_dom_sf"/>
</dbReference>
<reference evidence="12" key="3">
    <citation type="submission" date="2025-04" db="UniProtKB">
        <authorList>
            <consortium name="RefSeq"/>
        </authorList>
    </citation>
    <scope>IDENTIFICATION</scope>
    <source>
        <strain evidence="12">CBS 304.34</strain>
    </source>
</reference>
<protein>
    <recommendedName>
        <fullName evidence="8">Mitochondrial import inner membrane translocase subunit</fullName>
    </recommendedName>
</protein>
<evidence type="ECO:0000256" key="6">
    <source>
        <dbReference type="ARBA" id="ARBA00023157"/>
    </source>
</evidence>
<dbReference type="GeneID" id="54468881"/>
<evidence type="ECO:0000256" key="3">
    <source>
        <dbReference type="ARBA" id="ARBA00022792"/>
    </source>
</evidence>
<keyword evidence="8" id="KW-0496">Mitochondrion</keyword>
<name>A0A6A6YTF2_9PEZI</name>
<keyword evidence="3 8" id="KW-0999">Mitochondrion inner membrane</keyword>
<evidence type="ECO:0000313" key="11">
    <source>
        <dbReference type="Proteomes" id="UP000504636"/>
    </source>
</evidence>
<evidence type="ECO:0000256" key="2">
    <source>
        <dbReference type="ARBA" id="ARBA00006720"/>
    </source>
</evidence>
<comment type="similarity">
    <text evidence="2 8">Belongs to the small Tim family.</text>
</comment>
<dbReference type="EMBL" id="MU003699">
    <property type="protein sequence ID" value="KAF2811187.1"/>
    <property type="molecule type" value="Genomic_DNA"/>
</dbReference>
<evidence type="ECO:0000256" key="5">
    <source>
        <dbReference type="ARBA" id="ARBA00023010"/>
    </source>
</evidence>
<evidence type="ECO:0000313" key="12">
    <source>
        <dbReference type="RefSeq" id="XP_033578151.1"/>
    </source>
</evidence>
<evidence type="ECO:0000259" key="9">
    <source>
        <dbReference type="Pfam" id="PF02953"/>
    </source>
</evidence>
<keyword evidence="5 8" id="KW-0811">Translocation</keyword>
<reference evidence="10 12" key="1">
    <citation type="journal article" date="2020" name="Stud. Mycol.">
        <title>101 Dothideomycetes genomes: a test case for predicting lifestyles and emergence of pathogens.</title>
        <authorList>
            <person name="Haridas S."/>
            <person name="Albert R."/>
            <person name="Binder M."/>
            <person name="Bloem J."/>
            <person name="Labutti K."/>
            <person name="Salamov A."/>
            <person name="Andreopoulos B."/>
            <person name="Baker S."/>
            <person name="Barry K."/>
            <person name="Bills G."/>
            <person name="Bluhm B."/>
            <person name="Cannon C."/>
            <person name="Castanera R."/>
            <person name="Culley D."/>
            <person name="Daum C."/>
            <person name="Ezra D."/>
            <person name="Gonzalez J."/>
            <person name="Henrissat B."/>
            <person name="Kuo A."/>
            <person name="Liang C."/>
            <person name="Lipzen A."/>
            <person name="Lutzoni F."/>
            <person name="Magnuson J."/>
            <person name="Mondo S."/>
            <person name="Nolan M."/>
            <person name="Ohm R."/>
            <person name="Pangilinan J."/>
            <person name="Park H.-J."/>
            <person name="Ramirez L."/>
            <person name="Alfaro M."/>
            <person name="Sun H."/>
            <person name="Tritt A."/>
            <person name="Yoshinaga Y."/>
            <person name="Zwiers L.-H."/>
            <person name="Turgeon B."/>
            <person name="Goodwin S."/>
            <person name="Spatafora J."/>
            <person name="Crous P."/>
            <person name="Grigoriev I."/>
        </authorList>
    </citation>
    <scope>NUCLEOTIDE SEQUENCE</scope>
    <source>
        <strain evidence="10 12">CBS 304.34</strain>
    </source>
</reference>
<keyword evidence="8" id="KW-0813">Transport</keyword>
<keyword evidence="3 8" id="KW-0472">Membrane</keyword>
<reference evidence="12" key="2">
    <citation type="submission" date="2020-04" db="EMBL/GenBank/DDBJ databases">
        <authorList>
            <consortium name="NCBI Genome Project"/>
        </authorList>
    </citation>
    <scope>NUCLEOTIDE SEQUENCE</scope>
    <source>
        <strain evidence="12">CBS 304.34</strain>
    </source>
</reference>
<dbReference type="AlphaFoldDB" id="A0A6A6YTF2"/>
<evidence type="ECO:0000256" key="8">
    <source>
        <dbReference type="RuleBase" id="RU367043"/>
    </source>
</evidence>
<proteinExistence type="inferred from homology"/>
<feature type="domain" description="Tim10-like" evidence="9">
    <location>
        <begin position="29"/>
        <end position="92"/>
    </location>
</feature>
<dbReference type="SUPFAM" id="SSF144122">
    <property type="entry name" value="Tim10-like"/>
    <property type="match status" value="1"/>
</dbReference>
<dbReference type="Proteomes" id="UP000504636">
    <property type="component" value="Unplaced"/>
</dbReference>
<comment type="function">
    <text evidence="8">Mitochondrial intermembrane chaperone that participates in the import and insertion of some multi-pass transmembrane proteins into the mitochondrial inner membrane. Also required for the transfer of beta-barrel precursors from the TOM complex to the sorting and assembly machinery (SAM complex) of the outer membrane. Acts as a chaperone-like protein that protects the hydrophobic precursors from aggregation and guide them through the mitochondrial intermembrane space.</text>
</comment>
<dbReference type="GO" id="GO:0015031">
    <property type="term" value="P:protein transport"/>
    <property type="evidence" value="ECO:0007669"/>
    <property type="project" value="UniProtKB-KW"/>
</dbReference>
<keyword evidence="11" id="KW-1185">Reference proteome</keyword>
<accession>A0A6A6YTF2</accession>
<comment type="subcellular location">
    <subcellularLocation>
        <location evidence="1 8">Mitochondrion inner membrane</location>
        <topology evidence="1 8">Peripheral membrane protein</topology>
        <orientation evidence="1 8">Intermembrane side</orientation>
    </subcellularLocation>
</comment>
<evidence type="ECO:0000313" key="10">
    <source>
        <dbReference type="EMBL" id="KAF2811187.1"/>
    </source>
</evidence>
<comment type="domain">
    <text evidence="8">The twin CX3C motif contains 4 conserved Cys residues that form 2 disulfide bonds in the mitochondrial intermembrane space.</text>
</comment>
<keyword evidence="7 8" id="KW-0143">Chaperone</keyword>
<keyword evidence="6 8" id="KW-1015">Disulfide bond</keyword>
<dbReference type="RefSeq" id="XP_033578151.1">
    <property type="nucleotide sequence ID" value="XM_033727988.1"/>
</dbReference>
<evidence type="ECO:0000256" key="7">
    <source>
        <dbReference type="ARBA" id="ARBA00023186"/>
    </source>
</evidence>
<sequence length="97" mass="11123">MDSPLGGGPGFNEQDLAKLSDRDKQELTQFVQNESQKARIQSAIHNLTDTCFRKCVTSKISSRDLDKYEQPCMQNCVDRWMDANNVIMKELQALQRN</sequence>
<dbReference type="GO" id="GO:0005743">
    <property type="term" value="C:mitochondrial inner membrane"/>
    <property type="evidence" value="ECO:0007669"/>
    <property type="project" value="UniProtKB-SubCell"/>
</dbReference>